<gene>
    <name evidence="1" type="ORF">ACFQO9_03170</name>
</gene>
<comment type="caution">
    <text evidence="1">The sequence shown here is derived from an EMBL/GenBank/DDBJ whole genome shotgun (WGS) entry which is preliminary data.</text>
</comment>
<dbReference type="Pfam" id="PF14903">
    <property type="entry name" value="WG_beta_rep"/>
    <property type="match status" value="1"/>
</dbReference>
<name>A0ABW2LT33_9FLAO</name>
<reference evidence="2" key="1">
    <citation type="journal article" date="2019" name="Int. J. Syst. Evol. Microbiol.">
        <title>The Global Catalogue of Microorganisms (GCM) 10K type strain sequencing project: providing services to taxonomists for standard genome sequencing and annotation.</title>
        <authorList>
            <consortium name="The Broad Institute Genomics Platform"/>
            <consortium name="The Broad Institute Genome Sequencing Center for Infectious Disease"/>
            <person name="Wu L."/>
            <person name="Ma J."/>
        </authorList>
    </citation>
    <scope>NUCLEOTIDE SEQUENCE [LARGE SCALE GENOMIC DNA]</scope>
    <source>
        <strain evidence="2">CCUG 54781</strain>
    </source>
</reference>
<sequence length="700" mass="79009">MMKPLTKLYLSLSLVLLLTSCGKSVFKNSDSKEDYLDAYSSLSLDDKKKQMTQDLADLDSLRDFADGIYIYYSFSMSGGAVSDSLAKTNLESEEPFTINANEDSAKVAFNTLTEFPSLNQNLQTPESEIEIDIPEKDETGGKTTSKITKLFSKGKEINQKKIGLTKVDSALVRATYSYPNSLTRFEIASRKNKKIAFGKDIIEIEKWENNSLEFRIPQQMNQDLLAYQAVDENGILMNPNSNSAFPVMSIQKSILTELEKTKEIFTKASKSNSEKEFTDQLNLLPKTVFHHKNRLLELDDAMEKASKESKSKKKKKEDDSLENFGDVLKPIKKLIADFSDIFAAETQQVEMSFPNKVSKVYFYLGKDYKTLSKNITAINETTATSYALFYDTDKKKYGIADSIGNVIIKPEIEERMYYVKGKIFRNDADNSTYILDTDNKSLKKIENKSYVKTIDKHRMVFSDKTEKQGVLDDNQKVLVPFEYKSIVAVGNIYAGEKSIRGRAYYQILDKDGKILIDRVAVAVPSAYNDGFVIVDMDKKFGLMDGNGKFSIKPQDKELSIVGKGPLLSYLVIDSNEQENVGLMDAKGRKLTEPVFASIKDFSDGIGIAKKYGEEDYIYEYITVSGKKAFEGSYAYSNPFYYDFAVTESKDGNFSIINRTGKVVFSVPVSAGSYTNTYKEGNNVIFEFENETFNSKNFLNK</sequence>
<keyword evidence="2" id="KW-1185">Reference proteome</keyword>
<dbReference type="EMBL" id="JBHTCR010000001">
    <property type="protein sequence ID" value="MFC7345719.1"/>
    <property type="molecule type" value="Genomic_DNA"/>
</dbReference>
<dbReference type="InterPro" id="IPR032774">
    <property type="entry name" value="WG_beta_rep"/>
</dbReference>
<dbReference type="Proteomes" id="UP001596550">
    <property type="component" value="Unassembled WGS sequence"/>
</dbReference>
<dbReference type="PANTHER" id="PTHR37841:SF1">
    <property type="entry name" value="DUF3298 DOMAIN-CONTAINING PROTEIN"/>
    <property type="match status" value="1"/>
</dbReference>
<proteinExistence type="predicted"/>
<dbReference type="PANTHER" id="PTHR37841">
    <property type="entry name" value="GLR2918 PROTEIN"/>
    <property type="match status" value="1"/>
</dbReference>
<dbReference type="PROSITE" id="PS51257">
    <property type="entry name" value="PROKAR_LIPOPROTEIN"/>
    <property type="match status" value="1"/>
</dbReference>
<protein>
    <submittedName>
        <fullName evidence="1">WG repeat-containing protein</fullName>
    </submittedName>
</protein>
<evidence type="ECO:0000313" key="1">
    <source>
        <dbReference type="EMBL" id="MFC7345719.1"/>
    </source>
</evidence>
<accession>A0ABW2LT33</accession>
<dbReference type="RefSeq" id="WP_378173508.1">
    <property type="nucleotide sequence ID" value="NZ_JBHTCR010000001.1"/>
</dbReference>
<organism evidence="1 2">
    <name type="scientific">Chryseobacterium zhengzhouense</name>
    <dbReference type="NCBI Taxonomy" id="1636086"/>
    <lineage>
        <taxon>Bacteria</taxon>
        <taxon>Pseudomonadati</taxon>
        <taxon>Bacteroidota</taxon>
        <taxon>Flavobacteriia</taxon>
        <taxon>Flavobacteriales</taxon>
        <taxon>Weeksellaceae</taxon>
        <taxon>Chryseobacterium group</taxon>
        <taxon>Chryseobacterium</taxon>
    </lineage>
</organism>
<evidence type="ECO:0000313" key="2">
    <source>
        <dbReference type="Proteomes" id="UP001596550"/>
    </source>
</evidence>